<sequence>MNRQTARKHCQDPQSRAEARTQAGLGDVVAVDVLGQLTPPEQGDVCGVDQQRAGEGQGGCGDVDAAAVGGCP</sequence>
<evidence type="ECO:0000313" key="3">
    <source>
        <dbReference type="Proteomes" id="UP000295075"/>
    </source>
</evidence>
<organism evidence="2 3">
    <name type="scientific">Kribbella albertanoniae</name>
    <dbReference type="NCBI Taxonomy" id="1266829"/>
    <lineage>
        <taxon>Bacteria</taxon>
        <taxon>Bacillati</taxon>
        <taxon>Actinomycetota</taxon>
        <taxon>Actinomycetes</taxon>
        <taxon>Propionibacteriales</taxon>
        <taxon>Kribbellaceae</taxon>
        <taxon>Kribbella</taxon>
    </lineage>
</organism>
<name>A0A4R4PKW6_9ACTN</name>
<dbReference type="RefSeq" id="WP_132412488.1">
    <property type="nucleotide sequence ID" value="NZ_SMKA01000182.1"/>
</dbReference>
<evidence type="ECO:0000313" key="2">
    <source>
        <dbReference type="EMBL" id="TDC22747.1"/>
    </source>
</evidence>
<accession>A0A4R4PKW6</accession>
<feature type="compositionally biased region" description="Basic and acidic residues" evidence="1">
    <location>
        <begin position="9"/>
        <end position="19"/>
    </location>
</feature>
<feature type="region of interest" description="Disordered" evidence="1">
    <location>
        <begin position="1"/>
        <end position="21"/>
    </location>
</feature>
<proteinExistence type="predicted"/>
<dbReference type="EMBL" id="SMKA01000182">
    <property type="protein sequence ID" value="TDC22747.1"/>
    <property type="molecule type" value="Genomic_DNA"/>
</dbReference>
<dbReference type="Proteomes" id="UP000295075">
    <property type="component" value="Unassembled WGS sequence"/>
</dbReference>
<protein>
    <submittedName>
        <fullName evidence="2">Uncharacterized protein</fullName>
    </submittedName>
</protein>
<reference evidence="2 3" key="1">
    <citation type="submission" date="2019-03" db="EMBL/GenBank/DDBJ databases">
        <title>Draft genome sequences of novel Actinobacteria.</title>
        <authorList>
            <person name="Sahin N."/>
            <person name="Ay H."/>
            <person name="Saygin H."/>
        </authorList>
    </citation>
    <scope>NUCLEOTIDE SEQUENCE [LARGE SCALE GENOMIC DNA]</scope>
    <source>
        <strain evidence="2 3">JCM 30547</strain>
    </source>
</reference>
<dbReference type="AlphaFoldDB" id="A0A4R4PKW6"/>
<gene>
    <name evidence="2" type="ORF">E1261_30130</name>
</gene>
<comment type="caution">
    <text evidence="2">The sequence shown here is derived from an EMBL/GenBank/DDBJ whole genome shotgun (WGS) entry which is preliminary data.</text>
</comment>
<evidence type="ECO:0000256" key="1">
    <source>
        <dbReference type="SAM" id="MobiDB-lite"/>
    </source>
</evidence>
<keyword evidence="3" id="KW-1185">Reference proteome</keyword>